<keyword evidence="2" id="KW-1185">Reference proteome</keyword>
<dbReference type="RefSeq" id="WP_136565315.1">
    <property type="nucleotide sequence ID" value="NZ_SNTZ01000001.1"/>
</dbReference>
<name>A0A4S8S0K1_9FLAO</name>
<dbReference type="EMBL" id="SNTZ01000001">
    <property type="protein sequence ID" value="THV61539.1"/>
    <property type="molecule type" value="Genomic_DNA"/>
</dbReference>
<gene>
    <name evidence="1" type="primary">gldD</name>
    <name evidence="1" type="ORF">EZV76_04215</name>
</gene>
<dbReference type="OrthoDB" id="679501at2"/>
<dbReference type="Pfam" id="PF25593">
    <property type="entry name" value="GldD_lipo"/>
    <property type="match status" value="1"/>
</dbReference>
<evidence type="ECO:0000313" key="1">
    <source>
        <dbReference type="EMBL" id="THV61539.1"/>
    </source>
</evidence>
<organism evidence="1 2">
    <name type="scientific">Flagellimonas alvinocaridis</name>
    <dbReference type="NCBI Taxonomy" id="2530200"/>
    <lineage>
        <taxon>Bacteria</taxon>
        <taxon>Pseudomonadati</taxon>
        <taxon>Bacteroidota</taxon>
        <taxon>Flavobacteriia</taxon>
        <taxon>Flavobacteriales</taxon>
        <taxon>Flavobacteriaceae</taxon>
        <taxon>Flagellimonas</taxon>
    </lineage>
</organism>
<dbReference type="AlphaFoldDB" id="A0A4S8S0K1"/>
<accession>A0A4S8S0K1</accession>
<proteinExistence type="predicted"/>
<sequence>MKLSHFIFFCVGLVFMGCKEDVLPRPKAMLRLEYPQGSYKLSDSDCIYTFDQNTLSIIKENKDCSLVLDYPMMKGSIYLTYKPVDGNIRELLIDAQKLTYEHVVKADNIAPKEYINAEAKVYGMFYEVSGNAASQSQFYVTDSTNHFITGSLYFYAKPNYDSILPAAMYLQNDIRRIMESLKWKE</sequence>
<dbReference type="InterPro" id="IPR019850">
    <property type="entry name" value="GldD-like"/>
</dbReference>
<reference evidence="1 2" key="1">
    <citation type="submission" date="2019-03" db="EMBL/GenBank/DDBJ databases">
        <title>Muricauda SCR12 sp.nov, a marine bacterium isolated from Pacific Ocean:the Okinawa trough.</title>
        <authorList>
            <person name="Liu L."/>
        </authorList>
    </citation>
    <scope>NUCLEOTIDE SEQUENCE [LARGE SCALE GENOMIC DNA]</scope>
    <source>
        <strain evidence="1 2">SCR12</strain>
    </source>
</reference>
<protein>
    <submittedName>
        <fullName evidence="1">Gliding motility lipoprotein GldD</fullName>
    </submittedName>
</protein>
<keyword evidence="1" id="KW-0449">Lipoprotein</keyword>
<comment type="caution">
    <text evidence="1">The sequence shown here is derived from an EMBL/GenBank/DDBJ whole genome shotgun (WGS) entry which is preliminary data.</text>
</comment>
<evidence type="ECO:0000313" key="2">
    <source>
        <dbReference type="Proteomes" id="UP000310406"/>
    </source>
</evidence>
<dbReference type="NCBIfam" id="TIGR03512">
    <property type="entry name" value="GldD_lipo"/>
    <property type="match status" value="1"/>
</dbReference>
<dbReference type="Proteomes" id="UP000310406">
    <property type="component" value="Unassembled WGS sequence"/>
</dbReference>
<dbReference type="PROSITE" id="PS51257">
    <property type="entry name" value="PROKAR_LIPOPROTEIN"/>
    <property type="match status" value="1"/>
</dbReference>